<keyword evidence="9" id="KW-1185">Reference proteome</keyword>
<feature type="binding site" evidence="6">
    <location>
        <position position="38"/>
    </location>
    <ligand>
        <name>ATP</name>
        <dbReference type="ChEBI" id="CHEBI:30616"/>
    </ligand>
</feature>
<evidence type="ECO:0000256" key="6">
    <source>
        <dbReference type="PROSITE-ProRule" id="PRU10141"/>
    </source>
</evidence>
<comment type="subcellular location">
    <subcellularLocation>
        <location evidence="1">Membrane</location>
        <topology evidence="1">Single-pass membrane protein</topology>
    </subcellularLocation>
</comment>
<dbReference type="RefSeq" id="WP_153820698.1">
    <property type="nucleotide sequence ID" value="NZ_WJIE01000005.1"/>
</dbReference>
<dbReference type="AlphaFoldDB" id="A0A6N7PTV0"/>
<dbReference type="InterPro" id="IPR011009">
    <property type="entry name" value="Kinase-like_dom_sf"/>
</dbReference>
<dbReference type="Proteomes" id="UP000440224">
    <property type="component" value="Unassembled WGS sequence"/>
</dbReference>
<evidence type="ECO:0000259" key="7">
    <source>
        <dbReference type="PROSITE" id="PS50011"/>
    </source>
</evidence>
<dbReference type="Pfam" id="PF00069">
    <property type="entry name" value="Pkinase"/>
    <property type="match status" value="1"/>
</dbReference>
<evidence type="ECO:0000256" key="3">
    <source>
        <dbReference type="ARBA" id="ARBA00022741"/>
    </source>
</evidence>
<dbReference type="SUPFAM" id="SSF55073">
    <property type="entry name" value="Nucleotide cyclase"/>
    <property type="match status" value="1"/>
</dbReference>
<dbReference type="Gene3D" id="3.30.200.20">
    <property type="entry name" value="Phosphorylase Kinase, domain 1"/>
    <property type="match status" value="1"/>
</dbReference>
<dbReference type="InterPro" id="IPR000719">
    <property type="entry name" value="Prot_kinase_dom"/>
</dbReference>
<evidence type="ECO:0000313" key="8">
    <source>
        <dbReference type="EMBL" id="MRG93850.1"/>
    </source>
</evidence>
<organism evidence="8 9">
    <name type="scientific">Polyangium spumosum</name>
    <dbReference type="NCBI Taxonomy" id="889282"/>
    <lineage>
        <taxon>Bacteria</taxon>
        <taxon>Pseudomonadati</taxon>
        <taxon>Myxococcota</taxon>
        <taxon>Polyangia</taxon>
        <taxon>Polyangiales</taxon>
        <taxon>Polyangiaceae</taxon>
        <taxon>Polyangium</taxon>
    </lineage>
</organism>
<evidence type="ECO:0000256" key="1">
    <source>
        <dbReference type="ARBA" id="ARBA00004167"/>
    </source>
</evidence>
<name>A0A6N7PTV0_9BACT</name>
<keyword evidence="2" id="KW-0808">Transferase</keyword>
<evidence type="ECO:0000256" key="2">
    <source>
        <dbReference type="ARBA" id="ARBA00022679"/>
    </source>
</evidence>
<keyword evidence="5 6" id="KW-0067">ATP-binding</keyword>
<feature type="domain" description="Protein kinase" evidence="7">
    <location>
        <begin position="9"/>
        <end position="272"/>
    </location>
</feature>
<keyword evidence="3 6" id="KW-0547">Nucleotide-binding</keyword>
<dbReference type="GO" id="GO:0016020">
    <property type="term" value="C:membrane"/>
    <property type="evidence" value="ECO:0007669"/>
    <property type="project" value="UniProtKB-SubCell"/>
</dbReference>
<dbReference type="OrthoDB" id="5489967at2"/>
<protein>
    <submittedName>
        <fullName evidence="8">Protein kinase</fullName>
    </submittedName>
</protein>
<dbReference type="SUPFAM" id="SSF56112">
    <property type="entry name" value="Protein kinase-like (PK-like)"/>
    <property type="match status" value="1"/>
</dbReference>
<dbReference type="Gene3D" id="1.10.510.10">
    <property type="entry name" value="Transferase(Phosphotransferase) domain 1"/>
    <property type="match status" value="1"/>
</dbReference>
<accession>A0A6N7PTV0</accession>
<reference evidence="8 9" key="1">
    <citation type="submission" date="2019-10" db="EMBL/GenBank/DDBJ databases">
        <title>A soil myxobacterium in the family Polyangiaceae.</title>
        <authorList>
            <person name="Li Y."/>
            <person name="Wang J."/>
        </authorList>
    </citation>
    <scope>NUCLEOTIDE SEQUENCE [LARGE SCALE GENOMIC DNA]</scope>
    <source>
        <strain evidence="8 9">DSM 14734</strain>
    </source>
</reference>
<dbReference type="EMBL" id="WJIE01000005">
    <property type="protein sequence ID" value="MRG93850.1"/>
    <property type="molecule type" value="Genomic_DNA"/>
</dbReference>
<proteinExistence type="predicted"/>
<dbReference type="PROSITE" id="PS00108">
    <property type="entry name" value="PROTEIN_KINASE_ST"/>
    <property type="match status" value="1"/>
</dbReference>
<keyword evidence="4 8" id="KW-0418">Kinase</keyword>
<dbReference type="InterPro" id="IPR029787">
    <property type="entry name" value="Nucleotide_cyclase"/>
</dbReference>
<dbReference type="PANTHER" id="PTHR43289">
    <property type="entry name" value="MITOGEN-ACTIVATED PROTEIN KINASE KINASE KINASE 20-RELATED"/>
    <property type="match status" value="1"/>
</dbReference>
<dbReference type="PROSITE" id="PS50011">
    <property type="entry name" value="PROTEIN_KINASE_DOM"/>
    <property type="match status" value="1"/>
</dbReference>
<gene>
    <name evidence="8" type="ORF">GF068_18295</name>
</gene>
<dbReference type="InterPro" id="IPR008271">
    <property type="entry name" value="Ser/Thr_kinase_AS"/>
</dbReference>
<dbReference type="CDD" id="cd14014">
    <property type="entry name" value="STKc_PknB_like"/>
    <property type="match status" value="1"/>
</dbReference>
<dbReference type="SMART" id="SM00220">
    <property type="entry name" value="S_TKc"/>
    <property type="match status" value="1"/>
</dbReference>
<dbReference type="GO" id="GO:0004674">
    <property type="term" value="F:protein serine/threonine kinase activity"/>
    <property type="evidence" value="ECO:0007669"/>
    <property type="project" value="TreeGrafter"/>
</dbReference>
<evidence type="ECO:0000313" key="9">
    <source>
        <dbReference type="Proteomes" id="UP000440224"/>
    </source>
</evidence>
<dbReference type="PROSITE" id="PS00107">
    <property type="entry name" value="PROTEIN_KINASE_ATP"/>
    <property type="match status" value="1"/>
</dbReference>
<evidence type="ECO:0000256" key="5">
    <source>
        <dbReference type="ARBA" id="ARBA00022840"/>
    </source>
</evidence>
<dbReference type="GO" id="GO:0005524">
    <property type="term" value="F:ATP binding"/>
    <property type="evidence" value="ECO:0007669"/>
    <property type="project" value="UniProtKB-UniRule"/>
</dbReference>
<dbReference type="InterPro" id="IPR017441">
    <property type="entry name" value="Protein_kinase_ATP_BS"/>
</dbReference>
<sequence>MSGGGADRFTLAERVGIGATAEVIRGFDLERRVPVAIKRLHEHLAVDPMTRDRFEREARLSARIKSEHVVGFVDAGIDADDRPYLVLEWLEGEDLAHRMRASHARLGTAEALTIARQASLGLFALHEAGIVHRDVKPGNLFLAEQGGDAPFAVKLLDLGVAHDNTSENIDGVALGTPFYMSPEQARGDAEIGIRSDLFSLGVLLFELLSGKKPFVGDDAFSVLAKIVLQAPPRLSDAWPDAPPALDALVARALARDPEARFSSAREMADALAAIELAGPFGAPLAEGFSRPPALLPSDDHLVGVIFGRLPLSSNVGRTRGVFQRIAEHHGGVVIPLLGRGVAAVFEGECADGLLRAADAALDLVKQVTGVRLSLVTGGALPSGVGLSASVIERGTRALERPRADVNEPPVRIDDETAQLLEEQYAIEGAPGSLSLRGTRGRGSTNS</sequence>
<evidence type="ECO:0000256" key="4">
    <source>
        <dbReference type="ARBA" id="ARBA00022777"/>
    </source>
</evidence>
<comment type="caution">
    <text evidence="8">The sequence shown here is derived from an EMBL/GenBank/DDBJ whole genome shotgun (WGS) entry which is preliminary data.</text>
</comment>
<dbReference type="PANTHER" id="PTHR43289:SF6">
    <property type="entry name" value="SERINE_THREONINE-PROTEIN KINASE NEKL-3"/>
    <property type="match status" value="1"/>
</dbReference>